<comment type="cofactor">
    <cofactor evidence="2">
        <name>Zn(2+)</name>
        <dbReference type="ChEBI" id="CHEBI:29105"/>
    </cofactor>
</comment>
<comment type="pathway">
    <text evidence="3">Amino-acid biosynthesis; L-lysine biosynthesis via DAP pathway; LL-2,6-diaminopimelate from (S)-tetrahydrodipicolinate (succinylase route): step 3/3.</text>
</comment>
<dbReference type="InterPro" id="IPR011650">
    <property type="entry name" value="Peptidase_M20_dimer"/>
</dbReference>
<evidence type="ECO:0000256" key="6">
    <source>
        <dbReference type="ARBA" id="ARBA00016853"/>
    </source>
</evidence>
<dbReference type="InterPro" id="IPR036264">
    <property type="entry name" value="Bact_exopeptidase_dim_dom"/>
</dbReference>
<feature type="compositionally biased region" description="Polar residues" evidence="11">
    <location>
        <begin position="12"/>
        <end position="21"/>
    </location>
</feature>
<evidence type="ECO:0000259" key="12">
    <source>
        <dbReference type="Pfam" id="PF00291"/>
    </source>
</evidence>
<evidence type="ECO:0000256" key="9">
    <source>
        <dbReference type="ARBA" id="ARBA00023285"/>
    </source>
</evidence>
<dbReference type="Gene3D" id="3.30.70.360">
    <property type="match status" value="1"/>
</dbReference>
<dbReference type="GO" id="GO:0009014">
    <property type="term" value="F:succinyl-diaminopimelate desuccinylase activity"/>
    <property type="evidence" value="ECO:0007669"/>
    <property type="project" value="UniProtKB-EC"/>
</dbReference>
<dbReference type="SUPFAM" id="SSF55031">
    <property type="entry name" value="Bacterial exopeptidase dimerisation domain"/>
    <property type="match status" value="1"/>
</dbReference>
<keyword evidence="7" id="KW-0378">Hydrolase</keyword>
<dbReference type="SUPFAM" id="SSF53686">
    <property type="entry name" value="Tryptophan synthase beta subunit-like PLP-dependent enzymes"/>
    <property type="match status" value="1"/>
</dbReference>
<dbReference type="InterPro" id="IPR001261">
    <property type="entry name" value="ArgE/DapE_CS"/>
</dbReference>
<accession>A0A8H5YD56</accession>
<comment type="similarity">
    <text evidence="4">Belongs to the peptidase M20A family.</text>
</comment>
<dbReference type="EC" id="3.5.1.18" evidence="5"/>
<dbReference type="Gene3D" id="3.40.50.1100">
    <property type="match status" value="2"/>
</dbReference>
<dbReference type="Pfam" id="PF20253">
    <property type="entry name" value="DUF6604"/>
    <property type="match status" value="1"/>
</dbReference>
<feature type="domain" description="DUF6604" evidence="14">
    <location>
        <begin position="834"/>
        <end position="1088"/>
    </location>
</feature>
<feature type="region of interest" description="Disordered" evidence="11">
    <location>
        <begin position="1677"/>
        <end position="1696"/>
    </location>
</feature>
<dbReference type="Proteomes" id="UP000544331">
    <property type="component" value="Unassembled WGS sequence"/>
</dbReference>
<dbReference type="InterPro" id="IPR046539">
    <property type="entry name" value="DUF6604"/>
</dbReference>
<feature type="domain" description="Peptidase M20 dimerisation" evidence="13">
    <location>
        <begin position="538"/>
        <end position="646"/>
    </location>
</feature>
<dbReference type="SUPFAM" id="SSF53187">
    <property type="entry name" value="Zn-dependent exopeptidases"/>
    <property type="match status" value="1"/>
</dbReference>
<organism evidence="15 16">
    <name type="scientific">Fusarium mundagurra</name>
    <dbReference type="NCBI Taxonomy" id="1567541"/>
    <lineage>
        <taxon>Eukaryota</taxon>
        <taxon>Fungi</taxon>
        <taxon>Dikarya</taxon>
        <taxon>Ascomycota</taxon>
        <taxon>Pezizomycotina</taxon>
        <taxon>Sordariomycetes</taxon>
        <taxon>Hypocreomycetidae</taxon>
        <taxon>Hypocreales</taxon>
        <taxon>Nectriaceae</taxon>
        <taxon>Fusarium</taxon>
        <taxon>Fusarium fujikuroi species complex</taxon>
    </lineage>
</organism>
<feature type="compositionally biased region" description="Basic residues" evidence="11">
    <location>
        <begin position="1"/>
        <end position="11"/>
    </location>
</feature>
<evidence type="ECO:0000256" key="10">
    <source>
        <dbReference type="ARBA" id="ARBA00051301"/>
    </source>
</evidence>
<dbReference type="InterPro" id="IPR010182">
    <property type="entry name" value="ArgE/DapE"/>
</dbReference>
<evidence type="ECO:0000256" key="4">
    <source>
        <dbReference type="ARBA" id="ARBA00006247"/>
    </source>
</evidence>
<evidence type="ECO:0000259" key="13">
    <source>
        <dbReference type="Pfam" id="PF07687"/>
    </source>
</evidence>
<evidence type="ECO:0000313" key="15">
    <source>
        <dbReference type="EMBL" id="KAF5709939.1"/>
    </source>
</evidence>
<comment type="cofactor">
    <cofactor evidence="1">
        <name>Co(2+)</name>
        <dbReference type="ChEBI" id="CHEBI:48828"/>
    </cofactor>
</comment>
<protein>
    <recommendedName>
        <fullName evidence="6">Probable succinyl-diaminopimelate desuccinylase</fullName>
        <ecNumber evidence="5">3.5.1.18</ecNumber>
    </recommendedName>
</protein>
<keyword evidence="8" id="KW-0862">Zinc</keyword>
<dbReference type="UniPathway" id="UPA00034">
    <property type="reaction ID" value="UER00021"/>
</dbReference>
<name>A0A8H5YD56_9HYPO</name>
<evidence type="ECO:0000259" key="14">
    <source>
        <dbReference type="Pfam" id="PF20253"/>
    </source>
</evidence>
<dbReference type="OrthoDB" id="10059875at2759"/>
<gene>
    <name evidence="15" type="ORF">FMUND_9783</name>
</gene>
<evidence type="ECO:0000256" key="8">
    <source>
        <dbReference type="ARBA" id="ARBA00022833"/>
    </source>
</evidence>
<dbReference type="PROSITE" id="PS00758">
    <property type="entry name" value="ARGE_DAPE_CPG2_1"/>
    <property type="match status" value="1"/>
</dbReference>
<proteinExistence type="inferred from homology"/>
<dbReference type="NCBIfam" id="TIGR01910">
    <property type="entry name" value="DapE-ArgE"/>
    <property type="match status" value="1"/>
</dbReference>
<comment type="caution">
    <text evidence="15">The sequence shown here is derived from an EMBL/GenBank/DDBJ whole genome shotgun (WGS) entry which is preliminary data.</text>
</comment>
<dbReference type="Gene3D" id="3.40.630.10">
    <property type="entry name" value="Zn peptidases"/>
    <property type="match status" value="1"/>
</dbReference>
<dbReference type="Pfam" id="PF07687">
    <property type="entry name" value="M20_dimer"/>
    <property type="match status" value="1"/>
</dbReference>
<keyword evidence="15" id="KW-0456">Lyase</keyword>
<dbReference type="InterPro" id="IPR002933">
    <property type="entry name" value="Peptidase_M20"/>
</dbReference>
<evidence type="ECO:0000313" key="16">
    <source>
        <dbReference type="Proteomes" id="UP000544331"/>
    </source>
</evidence>
<evidence type="ECO:0000256" key="1">
    <source>
        <dbReference type="ARBA" id="ARBA00001941"/>
    </source>
</evidence>
<evidence type="ECO:0000256" key="7">
    <source>
        <dbReference type="ARBA" id="ARBA00022801"/>
    </source>
</evidence>
<feature type="region of interest" description="Disordered" evidence="11">
    <location>
        <begin position="854"/>
        <end position="892"/>
    </location>
</feature>
<dbReference type="InterPro" id="IPR001926">
    <property type="entry name" value="TrpB-like_PALP"/>
</dbReference>
<evidence type="ECO:0000256" key="11">
    <source>
        <dbReference type="SAM" id="MobiDB-lite"/>
    </source>
</evidence>
<evidence type="ECO:0000256" key="5">
    <source>
        <dbReference type="ARBA" id="ARBA00011921"/>
    </source>
</evidence>
<keyword evidence="16" id="KW-1185">Reference proteome</keyword>
<comment type="catalytic activity">
    <reaction evidence="10">
        <text>N-succinyl-(2S,6S)-2,6-diaminopimelate + H2O = (2S,6S)-2,6-diaminopimelate + succinate</text>
        <dbReference type="Rhea" id="RHEA:22608"/>
        <dbReference type="ChEBI" id="CHEBI:15377"/>
        <dbReference type="ChEBI" id="CHEBI:30031"/>
        <dbReference type="ChEBI" id="CHEBI:57609"/>
        <dbReference type="ChEBI" id="CHEBI:58087"/>
        <dbReference type="EC" id="3.5.1.18"/>
    </reaction>
</comment>
<dbReference type="Pfam" id="PF00291">
    <property type="entry name" value="PALP"/>
    <property type="match status" value="1"/>
</dbReference>
<dbReference type="PANTHER" id="PTHR42937">
    <property type="match status" value="1"/>
</dbReference>
<dbReference type="EMBL" id="JAAOAN010000349">
    <property type="protein sequence ID" value="KAF5709939.1"/>
    <property type="molecule type" value="Genomic_DNA"/>
</dbReference>
<feature type="domain" description="Tryptophan synthase beta chain-like PALP" evidence="12">
    <location>
        <begin position="36"/>
        <end position="352"/>
    </location>
</feature>
<dbReference type="GO" id="GO:0009089">
    <property type="term" value="P:lysine biosynthetic process via diaminopimelate"/>
    <property type="evidence" value="ECO:0007669"/>
    <property type="project" value="UniProtKB-UniPathway"/>
</dbReference>
<dbReference type="GO" id="GO:0016829">
    <property type="term" value="F:lyase activity"/>
    <property type="evidence" value="ECO:0007669"/>
    <property type="project" value="UniProtKB-KW"/>
</dbReference>
<reference evidence="15 16" key="1">
    <citation type="submission" date="2020-05" db="EMBL/GenBank/DDBJ databases">
        <title>Identification and distribution of gene clusters putatively required for synthesis of sphingolipid metabolism inhibitors in phylogenetically diverse species of the filamentous fungus Fusarium.</title>
        <authorList>
            <person name="Kim H.-S."/>
            <person name="Busman M."/>
            <person name="Brown D.W."/>
            <person name="Divon H."/>
            <person name="Uhlig S."/>
            <person name="Proctor R.H."/>
        </authorList>
    </citation>
    <scope>NUCLEOTIDE SEQUENCE [LARGE SCALE GENOMIC DNA]</scope>
    <source>
        <strain evidence="15 16">NRRL 66235</strain>
    </source>
</reference>
<evidence type="ECO:0000256" key="2">
    <source>
        <dbReference type="ARBA" id="ARBA00001947"/>
    </source>
</evidence>
<evidence type="ECO:0000256" key="3">
    <source>
        <dbReference type="ARBA" id="ARBA00005130"/>
    </source>
</evidence>
<feature type="region of interest" description="Disordered" evidence="11">
    <location>
        <begin position="1"/>
        <end position="22"/>
    </location>
</feature>
<dbReference type="PANTHER" id="PTHR42937:SF1">
    <property type="entry name" value="DIAMINOPROPIONATE AMMONIA-LYASE"/>
    <property type="match status" value="1"/>
</dbReference>
<dbReference type="Pfam" id="PF01546">
    <property type="entry name" value="Peptidase_M20"/>
    <property type="match status" value="1"/>
</dbReference>
<keyword evidence="9" id="KW-0170">Cobalt</keyword>
<sequence>MTTRRHVHFNSKAKSWTSPEPASTEAIDRFHQSLPNYEPTPLVSLDSLAKEIGVGAVHVKDETNRFGLPAFKILGASWGAFRSITEKFGLPLDSDIDTVREAAKSHQLTLYAATEGNHGRAVAVMGAIFDISAEVHVPASMHPSTVRLIESEGAKVVMSKGRYEDAMLEAESASKHEKGIMVQDHAFGDYQTWIVDGYGTMMREVDKQLGSTKADLVIAPVGVGSFAQAVVSHFKRQGTSTSTLTVEPDTAACLWKSLEKGEFTEIPTTGTIMAGLNCGAPSTIAWDVLKNGVDASLTISDYEAHQSAMYLQSQGINAGPCGASTLAALRRLTPEDKKALRINEKSTVVIFCTERNRDYDVPHDVSGNDPVALTQTLVQINSASPDLGSVPGPGETVIARYVAAWLEHRDLETHWVEYNKGRPSVVGVVRGSGGGKSVMFNGHLDTVTIMGYDDDPLSGKIVDGRLYGRGSADMKGGVAAGMVALANAKKLGLRGDVIFTGVADEESLSKGTEDILRAGWRTDAAVVSESTNLEINHAHKGYCHIEIKVYGLAAHGSRADLGIDAIVNAGHFLVEFGKYVKKLQEGPGDETLGTGTAHASVIQGGEEASSYPAQCTIIAERRTIPGETTEVVQKEFDDIIAKVAKEVTDFKAEAKIFFSRPPQFTAADHRFTKLVSGIVGSVTGKDAVIAGAPFWTDCALLAEKGIVPLLWGPKGEGFHGKEEFVHIKSIEQVAEGLVNIAAEFCFVFVSGIMVLVLEQVVRVDERTSAGTEPNFQLALSPGFDKSSSTSNLPFFKRPIPLRNSLSTTLPVHLTTKSLKMAPSMLPYNLVSALQQYKKDTDSVAGWLASKAKHHGYKSQTAEPNDKDAQQKPSGRLKGKARKEAKSKATGTKDGTHKKYIVALKDYVPMAKFIVTHRKPTVQVPMTFFDTIDRVINGRSSFRAQMVEHGIEVDETANQTHLHFVRVMETVRETLRPNMKAADKQKSAEPSKVIEGFNLLTVDEPSHEFLDAPNIERPQQMPEDSATYEAEEQDSLDDALVTWHFLMVEAEIIRNQIAWVWKGHRNGKFDLSVAGVITDTGIHMVESLVGQSFKLFKKYGGCIQVGRMYFVMKAAQQEYTQQQIDQCWNGKHVDSQLSELFNSTFSHVLTILEPLSTMFPNPTETTFDTHDMMSNFKTRCGVPGSDADTLELSVDQLMAARFWNEALVFAESRREGRFKDKFSSYVYEASQIHVISFQLAFATQVHLDVFHIMREDLERGSSELHKHAKDMRDQMTAFVAGLSRPGSPPDPVNVDESLGQMIRYLDNILSYCDPKGERARPEKGTRFQREEGTFEIFELLPAFSGLYLFHARADVANMVVRLIKDVSVMTIMAHLYNAMQQLRMLQAPWVDMEEFQNCFEEHDLFFATKLKKRDDFMMHLLIQLGFQPSAVIYHRKGRNHRQPREFFKAFTPEIPGVAPVSMIFATIAHKRFVPDLSKDDLAYILSASLHKEATAANGAVALVPLNLEERKQAKIRFMKPKSKDRQQSMQLTPDQQLRQFALALAGETRELAFPYMGMYNLCLSLLHDISDRCASTLDDLDLSIDPLGSTLNVMLNIIGLASLTPAVEPLREAAEVIGQHVNTSTAIITEKIANVGAFGPILIPNFELYKIPRTMFVEVSAETEPEEDEEITIPFEESNSLSEEMEEMKEVLQGHSP</sequence>
<dbReference type="InterPro" id="IPR036052">
    <property type="entry name" value="TrpB-like_PALP_sf"/>
</dbReference>
<feature type="compositionally biased region" description="Basic and acidic residues" evidence="11">
    <location>
        <begin position="1687"/>
        <end position="1696"/>
    </location>
</feature>